<dbReference type="Proteomes" id="UP000288805">
    <property type="component" value="Unassembled WGS sequence"/>
</dbReference>
<evidence type="ECO:0000256" key="9">
    <source>
        <dbReference type="ARBA" id="ARBA00022840"/>
    </source>
</evidence>
<feature type="domain" description="Protein kinase" evidence="17">
    <location>
        <begin position="356"/>
        <end position="644"/>
    </location>
</feature>
<dbReference type="PROSITE" id="PS00107">
    <property type="entry name" value="PROTEIN_KINASE_ATP"/>
    <property type="match status" value="1"/>
</dbReference>
<keyword evidence="9 15" id="KW-0067">ATP-binding</keyword>
<dbReference type="FunFam" id="3.30.200.20:FF:000178">
    <property type="entry name" value="serine/threonine-protein kinase PBS1-like"/>
    <property type="match status" value="1"/>
</dbReference>
<keyword evidence="8 18" id="KW-0418">Kinase</keyword>
<dbReference type="EMBL" id="QGNW01000027">
    <property type="protein sequence ID" value="RVX12708.1"/>
    <property type="molecule type" value="Genomic_DNA"/>
</dbReference>
<dbReference type="GO" id="GO:0030247">
    <property type="term" value="F:polysaccharide binding"/>
    <property type="evidence" value="ECO:0007669"/>
    <property type="project" value="InterPro"/>
</dbReference>
<sequence length="660" mass="73554">MICWGLSNIIVQKGTGLSHPPSILPSICICILMVHGLFMFFKSSSPPFIISTIFALLLVIEKSLCVDPYFKTCSLSRTCGGLNIGFPFYIEGLQDPLCGYPGFNVSCLHNTTILTISENPYIIHQIFYQNQTLRVSNALGNGCLPLGRDLLLPNEEFELAHPDGTDFFFFLSNCSAPLPDNLVRYKINCSGDDGASPVLAMSKGDSNWVLASEQCGREVKAPFEEMADDGSNEIGEEMVRRGFMLKWSASDCSVCEGSGGKCGYDISDYHFKCFCPDRPHAKHCVSRNGKRWRLGLGLAVCIGVLLGVVFFFFFFWRKWRSTKQAKNHPNIEAFLRNHGPLAPKRYRHSDVKKMTNSFKDKIGEGGYGYVYKGKLLDGQMVAVKVLNETKGNGEEFINEVASISRTSHINIVSLLGFCFEGPKRALIYEFMPNGSLEKYIRNGNHSKTNCQLGWETLYKIAVSIARGLEYLHRGCNTRILHFDIKPHNILLSKDFCPKISDFGLAKLCTRKDSIISMLGTRGTPGYIAPEVFSRAFGGVSHKSDVYSYGMMVLDMVGGRKDVDGGSSHTSEIYFPDSIYKCIEEDEDLGLPEIMNGERECTRKMIIVSLWCIQTRPSDRPPMCQVLDMLGGSLQSLQIPPKPFLFSPPRSLQDSSTTTVS</sequence>
<dbReference type="GO" id="GO:0016020">
    <property type="term" value="C:membrane"/>
    <property type="evidence" value="ECO:0007669"/>
    <property type="project" value="UniProtKB-SubCell"/>
</dbReference>
<feature type="transmembrane region" description="Helical" evidence="16">
    <location>
        <begin position="23"/>
        <end position="41"/>
    </location>
</feature>
<dbReference type="SUPFAM" id="SSF56112">
    <property type="entry name" value="Protein kinase-like (PK-like)"/>
    <property type="match status" value="1"/>
</dbReference>
<keyword evidence="11 16" id="KW-0472">Membrane</keyword>
<evidence type="ECO:0000256" key="12">
    <source>
        <dbReference type="ARBA" id="ARBA00023180"/>
    </source>
</evidence>
<comment type="caution">
    <text evidence="18">The sequence shown here is derived from an EMBL/GenBank/DDBJ whole genome shotgun (WGS) entry which is preliminary data.</text>
</comment>
<keyword evidence="7 15" id="KW-0547">Nucleotide-binding</keyword>
<dbReference type="Gene3D" id="1.10.510.10">
    <property type="entry name" value="Transferase(Phosphotransferase) domain 1"/>
    <property type="match status" value="1"/>
</dbReference>
<dbReference type="FunFam" id="1.10.510.10:FF:000590">
    <property type="entry name" value="PR5-like receptor kinase"/>
    <property type="match status" value="1"/>
</dbReference>
<dbReference type="InterPro" id="IPR032872">
    <property type="entry name" value="WAK_assoc_C"/>
</dbReference>
<evidence type="ECO:0000256" key="8">
    <source>
        <dbReference type="ARBA" id="ARBA00022777"/>
    </source>
</evidence>
<dbReference type="InterPro" id="IPR045874">
    <property type="entry name" value="LRK10/LRL21-25-like"/>
</dbReference>
<evidence type="ECO:0000256" key="16">
    <source>
        <dbReference type="SAM" id="Phobius"/>
    </source>
</evidence>
<keyword evidence="10 16" id="KW-1133">Transmembrane helix</keyword>
<evidence type="ECO:0000256" key="13">
    <source>
        <dbReference type="ARBA" id="ARBA00047899"/>
    </source>
</evidence>
<dbReference type="PANTHER" id="PTHR27009">
    <property type="entry name" value="RUST RESISTANCE KINASE LR10-RELATED"/>
    <property type="match status" value="1"/>
</dbReference>
<keyword evidence="3" id="KW-0723">Serine/threonine-protein kinase</keyword>
<evidence type="ECO:0000259" key="17">
    <source>
        <dbReference type="PROSITE" id="PS50011"/>
    </source>
</evidence>
<dbReference type="Pfam" id="PF00069">
    <property type="entry name" value="Pkinase"/>
    <property type="match status" value="1"/>
</dbReference>
<evidence type="ECO:0000313" key="19">
    <source>
        <dbReference type="Proteomes" id="UP000288805"/>
    </source>
</evidence>
<dbReference type="Pfam" id="PF14380">
    <property type="entry name" value="WAK_assoc"/>
    <property type="match status" value="1"/>
</dbReference>
<evidence type="ECO:0000256" key="11">
    <source>
        <dbReference type="ARBA" id="ARBA00023136"/>
    </source>
</evidence>
<keyword evidence="4" id="KW-0808">Transferase</keyword>
<comment type="catalytic activity">
    <reaction evidence="13">
        <text>L-threonyl-[protein] + ATP = O-phospho-L-threonyl-[protein] + ADP + H(+)</text>
        <dbReference type="Rhea" id="RHEA:46608"/>
        <dbReference type="Rhea" id="RHEA-COMP:11060"/>
        <dbReference type="Rhea" id="RHEA-COMP:11605"/>
        <dbReference type="ChEBI" id="CHEBI:15378"/>
        <dbReference type="ChEBI" id="CHEBI:30013"/>
        <dbReference type="ChEBI" id="CHEBI:30616"/>
        <dbReference type="ChEBI" id="CHEBI:61977"/>
        <dbReference type="ChEBI" id="CHEBI:456216"/>
        <dbReference type="EC" id="2.7.11.1"/>
    </reaction>
</comment>
<evidence type="ECO:0000256" key="6">
    <source>
        <dbReference type="ARBA" id="ARBA00022729"/>
    </source>
</evidence>
<feature type="transmembrane region" description="Helical" evidence="16">
    <location>
        <begin position="292"/>
        <end position="316"/>
    </location>
</feature>
<accession>A0A438JUX4</accession>
<comment type="subcellular location">
    <subcellularLocation>
        <location evidence="1">Membrane</location>
        <topology evidence="1">Single-pass type I membrane protein</topology>
    </subcellularLocation>
</comment>
<dbReference type="InterPro" id="IPR017441">
    <property type="entry name" value="Protein_kinase_ATP_BS"/>
</dbReference>
<keyword evidence="18" id="KW-0675">Receptor</keyword>
<keyword evidence="6" id="KW-0732">Signal</keyword>
<evidence type="ECO:0000313" key="18">
    <source>
        <dbReference type="EMBL" id="RVX12708.1"/>
    </source>
</evidence>
<feature type="binding site" evidence="15">
    <location>
        <position position="384"/>
    </location>
    <ligand>
        <name>ATP</name>
        <dbReference type="ChEBI" id="CHEBI:30616"/>
    </ligand>
</feature>
<dbReference type="PROSITE" id="PS00108">
    <property type="entry name" value="PROTEIN_KINASE_ST"/>
    <property type="match status" value="1"/>
</dbReference>
<dbReference type="EC" id="2.7.11.1" evidence="2"/>
<name>A0A438JUX4_VITVI</name>
<dbReference type="InterPro" id="IPR000719">
    <property type="entry name" value="Prot_kinase_dom"/>
</dbReference>
<dbReference type="PROSITE" id="PS50011">
    <property type="entry name" value="PROTEIN_KINASE_DOM"/>
    <property type="match status" value="1"/>
</dbReference>
<evidence type="ECO:0000256" key="7">
    <source>
        <dbReference type="ARBA" id="ARBA00022741"/>
    </source>
</evidence>
<gene>
    <name evidence="18" type="primary">LRK10L-2.1_18</name>
    <name evidence="18" type="ORF">CK203_011770</name>
</gene>
<comment type="catalytic activity">
    <reaction evidence="14">
        <text>L-seryl-[protein] + ATP = O-phospho-L-seryl-[protein] + ADP + H(+)</text>
        <dbReference type="Rhea" id="RHEA:17989"/>
        <dbReference type="Rhea" id="RHEA-COMP:9863"/>
        <dbReference type="Rhea" id="RHEA-COMP:11604"/>
        <dbReference type="ChEBI" id="CHEBI:15378"/>
        <dbReference type="ChEBI" id="CHEBI:29999"/>
        <dbReference type="ChEBI" id="CHEBI:30616"/>
        <dbReference type="ChEBI" id="CHEBI:83421"/>
        <dbReference type="ChEBI" id="CHEBI:456216"/>
        <dbReference type="EC" id="2.7.11.1"/>
    </reaction>
</comment>
<evidence type="ECO:0000256" key="15">
    <source>
        <dbReference type="PROSITE-ProRule" id="PRU10141"/>
    </source>
</evidence>
<dbReference type="GO" id="GO:0004674">
    <property type="term" value="F:protein serine/threonine kinase activity"/>
    <property type="evidence" value="ECO:0007669"/>
    <property type="project" value="UniProtKB-KW"/>
</dbReference>
<keyword evidence="5 16" id="KW-0812">Transmembrane</keyword>
<evidence type="ECO:0000256" key="2">
    <source>
        <dbReference type="ARBA" id="ARBA00012513"/>
    </source>
</evidence>
<dbReference type="SMART" id="SM00220">
    <property type="entry name" value="S_TKc"/>
    <property type="match status" value="1"/>
</dbReference>
<dbReference type="AlphaFoldDB" id="A0A438JUX4"/>
<evidence type="ECO:0000256" key="5">
    <source>
        <dbReference type="ARBA" id="ARBA00022692"/>
    </source>
</evidence>
<evidence type="ECO:0000256" key="3">
    <source>
        <dbReference type="ARBA" id="ARBA00022527"/>
    </source>
</evidence>
<dbReference type="InterPro" id="IPR025287">
    <property type="entry name" value="WAK_GUB"/>
</dbReference>
<dbReference type="GO" id="GO:0005524">
    <property type="term" value="F:ATP binding"/>
    <property type="evidence" value="ECO:0007669"/>
    <property type="project" value="UniProtKB-UniRule"/>
</dbReference>
<protein>
    <recommendedName>
        <fullName evidence="2">non-specific serine/threonine protein kinase</fullName>
        <ecNumber evidence="2">2.7.11.1</ecNumber>
    </recommendedName>
</protein>
<keyword evidence="12" id="KW-0325">Glycoprotein</keyword>
<evidence type="ECO:0000256" key="1">
    <source>
        <dbReference type="ARBA" id="ARBA00004479"/>
    </source>
</evidence>
<evidence type="ECO:0000256" key="10">
    <source>
        <dbReference type="ARBA" id="ARBA00022989"/>
    </source>
</evidence>
<evidence type="ECO:0000256" key="4">
    <source>
        <dbReference type="ARBA" id="ARBA00022679"/>
    </source>
</evidence>
<feature type="transmembrane region" description="Helical" evidence="16">
    <location>
        <begin position="48"/>
        <end position="70"/>
    </location>
</feature>
<dbReference type="Pfam" id="PF13947">
    <property type="entry name" value="GUB_WAK_bind"/>
    <property type="match status" value="1"/>
</dbReference>
<reference evidence="18 19" key="1">
    <citation type="journal article" date="2018" name="PLoS Genet.">
        <title>Population sequencing reveals clonal diversity and ancestral inbreeding in the grapevine cultivar Chardonnay.</title>
        <authorList>
            <person name="Roach M.J."/>
            <person name="Johnson D.L."/>
            <person name="Bohlmann J."/>
            <person name="van Vuuren H.J."/>
            <person name="Jones S.J."/>
            <person name="Pretorius I.S."/>
            <person name="Schmidt S.A."/>
            <person name="Borneman A.R."/>
        </authorList>
    </citation>
    <scope>NUCLEOTIDE SEQUENCE [LARGE SCALE GENOMIC DNA]</scope>
    <source>
        <strain evidence="19">cv. Chardonnay</strain>
        <tissue evidence="18">Leaf</tissue>
    </source>
</reference>
<dbReference type="Gene3D" id="3.30.200.20">
    <property type="entry name" value="Phosphorylase Kinase, domain 1"/>
    <property type="match status" value="1"/>
</dbReference>
<dbReference type="InterPro" id="IPR011009">
    <property type="entry name" value="Kinase-like_dom_sf"/>
</dbReference>
<dbReference type="InterPro" id="IPR008271">
    <property type="entry name" value="Ser/Thr_kinase_AS"/>
</dbReference>
<evidence type="ECO:0000256" key="14">
    <source>
        <dbReference type="ARBA" id="ARBA00048679"/>
    </source>
</evidence>
<organism evidence="18 19">
    <name type="scientific">Vitis vinifera</name>
    <name type="common">Grape</name>
    <dbReference type="NCBI Taxonomy" id="29760"/>
    <lineage>
        <taxon>Eukaryota</taxon>
        <taxon>Viridiplantae</taxon>
        <taxon>Streptophyta</taxon>
        <taxon>Embryophyta</taxon>
        <taxon>Tracheophyta</taxon>
        <taxon>Spermatophyta</taxon>
        <taxon>Magnoliopsida</taxon>
        <taxon>eudicotyledons</taxon>
        <taxon>Gunneridae</taxon>
        <taxon>Pentapetalae</taxon>
        <taxon>rosids</taxon>
        <taxon>Vitales</taxon>
        <taxon>Vitaceae</taxon>
        <taxon>Viteae</taxon>
        <taxon>Vitis</taxon>
    </lineage>
</organism>
<proteinExistence type="predicted"/>